<gene>
    <name evidence="2" type="ORF">ACFOEW_15715</name>
</gene>
<dbReference type="RefSeq" id="WP_008250611.1">
    <property type="nucleotide sequence ID" value="NZ_JBHRSX010000075.1"/>
</dbReference>
<keyword evidence="3" id="KW-1185">Reference proteome</keyword>
<dbReference type="InterPro" id="IPR029045">
    <property type="entry name" value="ClpP/crotonase-like_dom_sf"/>
</dbReference>
<evidence type="ECO:0000313" key="3">
    <source>
        <dbReference type="Proteomes" id="UP001595477"/>
    </source>
</evidence>
<sequence>MKRTTNLLRDAVGLSDGVMFERRLFHSLFDTNDQKAGMDAFVNKRQPTFTHS</sequence>
<dbReference type="InterPro" id="IPR014748">
    <property type="entry name" value="Enoyl-CoA_hydra_C"/>
</dbReference>
<evidence type="ECO:0000313" key="2">
    <source>
        <dbReference type="EMBL" id="MFC3203259.1"/>
    </source>
</evidence>
<reference evidence="3" key="1">
    <citation type="journal article" date="2019" name="Int. J. Syst. Evol. Microbiol.">
        <title>The Global Catalogue of Microorganisms (GCM) 10K type strain sequencing project: providing services to taxonomists for standard genome sequencing and annotation.</title>
        <authorList>
            <consortium name="The Broad Institute Genomics Platform"/>
            <consortium name="The Broad Institute Genome Sequencing Center for Infectious Disease"/>
            <person name="Wu L."/>
            <person name="Ma J."/>
        </authorList>
    </citation>
    <scope>NUCLEOTIDE SEQUENCE [LARGE SCALE GENOMIC DNA]</scope>
    <source>
        <strain evidence="3">KCTC 52449</strain>
    </source>
</reference>
<protein>
    <recommendedName>
        <fullName evidence="4">Enoyl-CoA hydratase</fullName>
    </recommendedName>
</protein>
<proteinExistence type="inferred from homology"/>
<evidence type="ECO:0000256" key="1">
    <source>
        <dbReference type="ARBA" id="ARBA00005254"/>
    </source>
</evidence>
<dbReference type="SUPFAM" id="SSF52096">
    <property type="entry name" value="ClpP/crotonase"/>
    <property type="match status" value="1"/>
</dbReference>
<evidence type="ECO:0008006" key="4">
    <source>
        <dbReference type="Google" id="ProtNLM"/>
    </source>
</evidence>
<dbReference type="EMBL" id="JBHRSX010000075">
    <property type="protein sequence ID" value="MFC3203259.1"/>
    <property type="molecule type" value="Genomic_DNA"/>
</dbReference>
<organism evidence="2 3">
    <name type="scientific">Alteromonas oceani</name>
    <dbReference type="NCBI Taxonomy" id="2071609"/>
    <lineage>
        <taxon>Bacteria</taxon>
        <taxon>Pseudomonadati</taxon>
        <taxon>Pseudomonadota</taxon>
        <taxon>Gammaproteobacteria</taxon>
        <taxon>Alteromonadales</taxon>
        <taxon>Alteromonadaceae</taxon>
        <taxon>Alteromonas/Salinimonas group</taxon>
        <taxon>Alteromonas</taxon>
    </lineage>
</organism>
<dbReference type="Proteomes" id="UP001595477">
    <property type="component" value="Unassembled WGS sequence"/>
</dbReference>
<accession>A0ABV7JZ39</accession>
<dbReference type="Gene3D" id="1.10.12.10">
    <property type="entry name" value="Lyase 2-enoyl-coa Hydratase, Chain A, domain 2"/>
    <property type="match status" value="1"/>
</dbReference>
<comment type="similarity">
    <text evidence="1">Belongs to the enoyl-CoA hydratase/isomerase family.</text>
</comment>
<comment type="caution">
    <text evidence="2">The sequence shown here is derived from an EMBL/GenBank/DDBJ whole genome shotgun (WGS) entry which is preliminary data.</text>
</comment>
<name>A0ABV7JZ39_9ALTE</name>